<name>A0A9D1IB68_9FIRM</name>
<dbReference type="PANTHER" id="PTHR43298:SF2">
    <property type="entry name" value="FMN_FAD EXPORTER YEEO-RELATED"/>
    <property type="match status" value="1"/>
</dbReference>
<organism evidence="7 8">
    <name type="scientific">Candidatus Pullichristensenella excrementigallinarum</name>
    <dbReference type="NCBI Taxonomy" id="2840907"/>
    <lineage>
        <taxon>Bacteria</taxon>
        <taxon>Bacillati</taxon>
        <taxon>Bacillota</taxon>
        <taxon>Clostridia</taxon>
        <taxon>Candidatus Pullichristensenella</taxon>
    </lineage>
</organism>
<feature type="transmembrane region" description="Helical" evidence="6">
    <location>
        <begin position="42"/>
        <end position="59"/>
    </location>
</feature>
<feature type="non-terminal residue" evidence="7">
    <location>
        <position position="1"/>
    </location>
</feature>
<feature type="transmembrane region" description="Helical" evidence="6">
    <location>
        <begin position="324"/>
        <end position="344"/>
    </location>
</feature>
<evidence type="ECO:0000256" key="1">
    <source>
        <dbReference type="ARBA" id="ARBA00003408"/>
    </source>
</evidence>
<evidence type="ECO:0000256" key="4">
    <source>
        <dbReference type="ARBA" id="ARBA00022448"/>
    </source>
</evidence>
<feature type="transmembrane region" description="Helical" evidence="6">
    <location>
        <begin position="71"/>
        <end position="94"/>
    </location>
</feature>
<evidence type="ECO:0000313" key="8">
    <source>
        <dbReference type="Proteomes" id="UP000824072"/>
    </source>
</evidence>
<dbReference type="Pfam" id="PF01554">
    <property type="entry name" value="MatE"/>
    <property type="match status" value="2"/>
</dbReference>
<dbReference type="NCBIfam" id="TIGR00797">
    <property type="entry name" value="matE"/>
    <property type="match status" value="1"/>
</dbReference>
<accession>A0A9D1IB68</accession>
<keyword evidence="4" id="KW-0813">Transport</keyword>
<sequence length="362" mass="38977">GMLLLLALAISAMITAIGLAFSPMLFRALKVPPEAYRDACDYMRVICWGTVFVFGYNALGSIWKGLGDSRTPLCFVGIAALINVGLDILLVGPLEMGTVGAAYATVAAQGLSFAAGAVFLRCRRHRKERVAIEFTLRLDKLAEILRIGVPAAMQMLVVNVAYLLVTGMLNQFGTSVAAASGVGLKINTFAGMHCWAIGQAVSAMVGQAIGARKIRRVRRIVKTGLWINLCATLMVVSFVQLFARDLIRIFGEDNPVVLRDGEMYLRICCGVNSLIYAAMYTFDSFAIGAGAANVALGDALLDAMVVRLPVGWILAFAIGIGFPGIYWGQALSPILPAIVGAWYFKSGTWKEKARLRVQEKGK</sequence>
<keyword evidence="6" id="KW-1133">Transmembrane helix</keyword>
<feature type="transmembrane region" description="Helical" evidence="6">
    <location>
        <begin position="189"/>
        <end position="211"/>
    </location>
</feature>
<dbReference type="Proteomes" id="UP000824072">
    <property type="component" value="Unassembled WGS sequence"/>
</dbReference>
<evidence type="ECO:0000256" key="5">
    <source>
        <dbReference type="ARBA" id="ARBA00031636"/>
    </source>
</evidence>
<reference evidence="7" key="2">
    <citation type="journal article" date="2021" name="PeerJ">
        <title>Extensive microbial diversity within the chicken gut microbiome revealed by metagenomics and culture.</title>
        <authorList>
            <person name="Gilroy R."/>
            <person name="Ravi A."/>
            <person name="Getino M."/>
            <person name="Pursley I."/>
            <person name="Horton D.L."/>
            <person name="Alikhan N.F."/>
            <person name="Baker D."/>
            <person name="Gharbi K."/>
            <person name="Hall N."/>
            <person name="Watson M."/>
            <person name="Adriaenssens E.M."/>
            <person name="Foster-Nyarko E."/>
            <person name="Jarju S."/>
            <person name="Secka A."/>
            <person name="Antonio M."/>
            <person name="Oren A."/>
            <person name="Chaudhuri R.R."/>
            <person name="La Ragione R."/>
            <person name="Hildebrand F."/>
            <person name="Pallen M.J."/>
        </authorList>
    </citation>
    <scope>NUCLEOTIDE SEQUENCE</scope>
    <source>
        <strain evidence="7">ChiHcec3-11533</strain>
    </source>
</reference>
<proteinExistence type="inferred from homology"/>
<evidence type="ECO:0000313" key="7">
    <source>
        <dbReference type="EMBL" id="HIU34073.1"/>
    </source>
</evidence>
<comment type="similarity">
    <text evidence="2">Belongs to the multi antimicrobial extrusion (MATE) (TC 2.A.66.1) family.</text>
</comment>
<keyword evidence="6" id="KW-0812">Transmembrane</keyword>
<keyword evidence="6" id="KW-0472">Membrane</keyword>
<protein>
    <recommendedName>
        <fullName evidence="3">Probable multidrug resistance protein NorM</fullName>
    </recommendedName>
    <alternativeName>
        <fullName evidence="5">Multidrug-efflux transporter</fullName>
    </alternativeName>
</protein>
<feature type="transmembrane region" description="Helical" evidence="6">
    <location>
        <begin position="100"/>
        <end position="120"/>
    </location>
</feature>
<evidence type="ECO:0000256" key="3">
    <source>
        <dbReference type="ARBA" id="ARBA00020268"/>
    </source>
</evidence>
<dbReference type="GO" id="GO:0042910">
    <property type="term" value="F:xenobiotic transmembrane transporter activity"/>
    <property type="evidence" value="ECO:0007669"/>
    <property type="project" value="InterPro"/>
</dbReference>
<gene>
    <name evidence="7" type="ORF">IAB02_05870</name>
</gene>
<dbReference type="EMBL" id="DVMU01000131">
    <property type="protein sequence ID" value="HIU34073.1"/>
    <property type="molecule type" value="Genomic_DNA"/>
</dbReference>
<evidence type="ECO:0000256" key="2">
    <source>
        <dbReference type="ARBA" id="ARBA00010199"/>
    </source>
</evidence>
<dbReference type="AlphaFoldDB" id="A0A9D1IB68"/>
<comment type="function">
    <text evidence="1">Multidrug efflux pump.</text>
</comment>
<feature type="transmembrane region" description="Helical" evidence="6">
    <location>
        <begin position="147"/>
        <end position="169"/>
    </location>
</feature>
<comment type="caution">
    <text evidence="7">The sequence shown here is derived from an EMBL/GenBank/DDBJ whole genome shotgun (WGS) entry which is preliminary data.</text>
</comment>
<reference evidence="7" key="1">
    <citation type="submission" date="2020-10" db="EMBL/GenBank/DDBJ databases">
        <authorList>
            <person name="Gilroy R."/>
        </authorList>
    </citation>
    <scope>NUCLEOTIDE SEQUENCE</scope>
    <source>
        <strain evidence="7">ChiHcec3-11533</strain>
    </source>
</reference>
<dbReference type="InterPro" id="IPR050222">
    <property type="entry name" value="MATE_MdtK"/>
</dbReference>
<dbReference type="InterPro" id="IPR002528">
    <property type="entry name" value="MATE_fam"/>
</dbReference>
<feature type="transmembrane region" description="Helical" evidence="6">
    <location>
        <begin position="294"/>
        <end position="318"/>
    </location>
</feature>
<dbReference type="PANTHER" id="PTHR43298">
    <property type="entry name" value="MULTIDRUG RESISTANCE PROTEIN NORM-RELATED"/>
    <property type="match status" value="1"/>
</dbReference>
<feature type="transmembrane region" description="Helical" evidence="6">
    <location>
        <begin position="223"/>
        <end position="243"/>
    </location>
</feature>
<dbReference type="GO" id="GO:0005886">
    <property type="term" value="C:plasma membrane"/>
    <property type="evidence" value="ECO:0007669"/>
    <property type="project" value="TreeGrafter"/>
</dbReference>
<evidence type="ECO:0000256" key="6">
    <source>
        <dbReference type="SAM" id="Phobius"/>
    </source>
</evidence>
<dbReference type="GO" id="GO:0015297">
    <property type="term" value="F:antiporter activity"/>
    <property type="evidence" value="ECO:0007669"/>
    <property type="project" value="InterPro"/>
</dbReference>